<reference evidence="2" key="1">
    <citation type="submission" date="2024-07" db="EMBL/GenBank/DDBJ databases">
        <authorList>
            <person name="Yu S.T."/>
        </authorList>
    </citation>
    <scope>NUCLEOTIDE SEQUENCE</scope>
    <source>
        <strain evidence="2">R35</strain>
    </source>
</reference>
<proteinExistence type="predicted"/>
<keyword evidence="1" id="KW-0472">Membrane</keyword>
<dbReference type="EMBL" id="CP163440">
    <property type="protein sequence ID" value="XDQ59898.1"/>
    <property type="molecule type" value="Genomic_DNA"/>
</dbReference>
<keyword evidence="1" id="KW-0812">Transmembrane</keyword>
<organism evidence="2">
    <name type="scientific">Streptomyces sp. R35</name>
    <dbReference type="NCBI Taxonomy" id="3238630"/>
    <lineage>
        <taxon>Bacteria</taxon>
        <taxon>Bacillati</taxon>
        <taxon>Actinomycetota</taxon>
        <taxon>Actinomycetes</taxon>
        <taxon>Kitasatosporales</taxon>
        <taxon>Streptomycetaceae</taxon>
        <taxon>Streptomyces</taxon>
    </lineage>
</organism>
<evidence type="ECO:0000256" key="1">
    <source>
        <dbReference type="SAM" id="Phobius"/>
    </source>
</evidence>
<dbReference type="RefSeq" id="WP_369254772.1">
    <property type="nucleotide sequence ID" value="NZ_CP163440.1"/>
</dbReference>
<feature type="transmembrane region" description="Helical" evidence="1">
    <location>
        <begin position="80"/>
        <end position="98"/>
    </location>
</feature>
<protein>
    <submittedName>
        <fullName evidence="2">Uncharacterized protein</fullName>
    </submittedName>
</protein>
<keyword evidence="1" id="KW-1133">Transmembrane helix</keyword>
<gene>
    <name evidence="2" type="ORF">AB5J50_03530</name>
</gene>
<evidence type="ECO:0000313" key="2">
    <source>
        <dbReference type="EMBL" id="XDQ59898.1"/>
    </source>
</evidence>
<feature type="transmembrane region" description="Helical" evidence="1">
    <location>
        <begin position="104"/>
        <end position="123"/>
    </location>
</feature>
<feature type="transmembrane region" description="Helical" evidence="1">
    <location>
        <begin position="23"/>
        <end position="43"/>
    </location>
</feature>
<dbReference type="AlphaFoldDB" id="A0AB39RZJ1"/>
<sequence>MAVVLDTVLFIERGDLRLSGRAGVIQIGVLVAVAALWIVNLLAGRSGELRAHESAVPVDDPQALIGQEPEQRRLMRWGQIRLAAAMLVYTLVCVYFFHQPLLALTLPAVLLISLVHAWRIAVWERRHGVVLWKPALSSVGREEWRRSPYYSTPAECPVRTVPWCWSSVGRASDAFTALTPVRAR</sequence>
<name>A0AB39RZJ1_9ACTN</name>
<accession>A0AB39RZJ1</accession>